<name>A0A3M8DD40_9BACL</name>
<dbReference type="RefSeq" id="WP_122912229.1">
    <property type="nucleotide sequence ID" value="NZ_RHHT01000004.1"/>
</dbReference>
<reference evidence="1 2" key="1">
    <citation type="submission" date="2018-10" db="EMBL/GenBank/DDBJ databases">
        <title>Phylogenomics of Brevibacillus.</title>
        <authorList>
            <person name="Dunlap C."/>
        </authorList>
    </citation>
    <scope>NUCLEOTIDE SEQUENCE [LARGE SCALE GENOMIC DNA]</scope>
    <source>
        <strain evidence="1 2">JCM 15085</strain>
    </source>
</reference>
<dbReference type="CDD" id="cd02513">
    <property type="entry name" value="CMP-NeuAc_Synthase"/>
    <property type="match status" value="1"/>
</dbReference>
<proteinExistence type="predicted"/>
<dbReference type="Gene3D" id="3.90.550.10">
    <property type="entry name" value="Spore Coat Polysaccharide Biosynthesis Protein SpsA, Chain A"/>
    <property type="match status" value="1"/>
</dbReference>
<gene>
    <name evidence="1" type="ORF">EDM58_04135</name>
</gene>
<dbReference type="InterPro" id="IPR003329">
    <property type="entry name" value="Cytidylyl_trans"/>
</dbReference>
<dbReference type="Pfam" id="PF02348">
    <property type="entry name" value="CTP_transf_3"/>
    <property type="match status" value="1"/>
</dbReference>
<dbReference type="InterPro" id="IPR029044">
    <property type="entry name" value="Nucleotide-diphossugar_trans"/>
</dbReference>
<dbReference type="SUPFAM" id="SSF53448">
    <property type="entry name" value="Nucleotide-diphospho-sugar transferases"/>
    <property type="match status" value="1"/>
</dbReference>
<accession>A0A3M8DD40</accession>
<organism evidence="1 2">
    <name type="scientific">Brevibacillus panacihumi</name>
    <dbReference type="NCBI Taxonomy" id="497735"/>
    <lineage>
        <taxon>Bacteria</taxon>
        <taxon>Bacillati</taxon>
        <taxon>Bacillota</taxon>
        <taxon>Bacilli</taxon>
        <taxon>Bacillales</taxon>
        <taxon>Paenibacillaceae</taxon>
        <taxon>Brevibacillus</taxon>
    </lineage>
</organism>
<dbReference type="EMBL" id="RHHT01000004">
    <property type="protein sequence ID" value="RNB85225.1"/>
    <property type="molecule type" value="Genomic_DNA"/>
</dbReference>
<evidence type="ECO:0000313" key="1">
    <source>
        <dbReference type="EMBL" id="RNB85225.1"/>
    </source>
</evidence>
<dbReference type="GO" id="GO:0008781">
    <property type="term" value="F:N-acylneuraminate cytidylyltransferase activity"/>
    <property type="evidence" value="ECO:0007669"/>
    <property type="project" value="TreeGrafter"/>
</dbReference>
<evidence type="ECO:0000313" key="2">
    <source>
        <dbReference type="Proteomes" id="UP000281915"/>
    </source>
</evidence>
<dbReference type="InterPro" id="IPR050793">
    <property type="entry name" value="CMP-NeuNAc_synthase"/>
</dbReference>
<dbReference type="AlphaFoldDB" id="A0A3M8DD40"/>
<sequence length="235" mass="26202">MIQDKSVLAIIPARGGSKGVPRKNIRELAGKPLIAWTIEEAKKSKYIDRLVVSTEDEEIAGVARQCGGEVPFMRPSSLSRDDTPGIDPVLHAVSVLSGFDYVVLLQPTSPLRTSEDIDECLEHCLRQNANACVSVTLTDKSPYWMYELTVESGLKPVVVSDKPVPRRQDAPNVYVLNGAVYVAKTNWLQQTRSFLDKETVGYVMPKERSIDVDTELDFCILETIIREKKMSSTEM</sequence>
<dbReference type="PANTHER" id="PTHR21485:SF6">
    <property type="entry name" value="N-ACYLNEURAMINATE CYTIDYLYLTRANSFERASE-RELATED"/>
    <property type="match status" value="1"/>
</dbReference>
<protein>
    <submittedName>
        <fullName evidence="1">Acylneuraminate cytidylyltransferase family protein</fullName>
    </submittedName>
</protein>
<keyword evidence="1" id="KW-0808">Transferase</keyword>
<dbReference type="PANTHER" id="PTHR21485">
    <property type="entry name" value="HAD SUPERFAMILY MEMBERS CMAS AND KDSC"/>
    <property type="match status" value="1"/>
</dbReference>
<comment type="caution">
    <text evidence="1">The sequence shown here is derived from an EMBL/GenBank/DDBJ whole genome shotgun (WGS) entry which is preliminary data.</text>
</comment>
<keyword evidence="1" id="KW-0548">Nucleotidyltransferase</keyword>
<dbReference type="Proteomes" id="UP000281915">
    <property type="component" value="Unassembled WGS sequence"/>
</dbReference>